<dbReference type="InterPro" id="IPR008551">
    <property type="entry name" value="TANGO2"/>
</dbReference>
<dbReference type="Pfam" id="PF05742">
    <property type="entry name" value="TANGO2"/>
    <property type="match status" value="1"/>
</dbReference>
<dbReference type="GO" id="GO:0005794">
    <property type="term" value="C:Golgi apparatus"/>
    <property type="evidence" value="ECO:0007669"/>
    <property type="project" value="TreeGrafter"/>
</dbReference>
<dbReference type="AlphaFoldDB" id="A0A1E1JUM3"/>
<dbReference type="Proteomes" id="UP000178129">
    <property type="component" value="Unassembled WGS sequence"/>
</dbReference>
<dbReference type="PANTHER" id="PTHR17985">
    <property type="entry name" value="SER/THR-RICH PROTEIN T10 IN DGCR REGION"/>
    <property type="match status" value="1"/>
</dbReference>
<organism evidence="1 2">
    <name type="scientific">Rhynchosporium graminicola</name>
    <dbReference type="NCBI Taxonomy" id="2792576"/>
    <lineage>
        <taxon>Eukaryota</taxon>
        <taxon>Fungi</taxon>
        <taxon>Dikarya</taxon>
        <taxon>Ascomycota</taxon>
        <taxon>Pezizomycotina</taxon>
        <taxon>Leotiomycetes</taxon>
        <taxon>Helotiales</taxon>
        <taxon>Ploettnerulaceae</taxon>
        <taxon>Rhynchosporium</taxon>
    </lineage>
</organism>
<accession>A0A1E1JUM3</accession>
<name>A0A1E1JUM3_9HELO</name>
<dbReference type="GO" id="GO:0007030">
    <property type="term" value="P:Golgi organization"/>
    <property type="evidence" value="ECO:0007669"/>
    <property type="project" value="TreeGrafter"/>
</dbReference>
<reference evidence="2" key="1">
    <citation type="submission" date="2016-03" db="EMBL/GenBank/DDBJ databases">
        <authorList>
            <person name="Ploux O."/>
        </authorList>
    </citation>
    <scope>NUCLEOTIDE SEQUENCE [LARGE SCALE GENOMIC DNA]</scope>
    <source>
        <strain evidence="2">UK7</strain>
    </source>
</reference>
<gene>
    <name evidence="1" type="ORF">RCO7_02503</name>
</gene>
<evidence type="ECO:0000313" key="2">
    <source>
        <dbReference type="Proteomes" id="UP000178129"/>
    </source>
</evidence>
<dbReference type="GO" id="GO:0009306">
    <property type="term" value="P:protein secretion"/>
    <property type="evidence" value="ECO:0007669"/>
    <property type="project" value="TreeGrafter"/>
</dbReference>
<keyword evidence="2" id="KW-1185">Reference proteome</keyword>
<dbReference type="PANTHER" id="PTHR17985:SF8">
    <property type="entry name" value="TRANSPORT AND GOLGI ORGANIZATION PROTEIN 2 HOMOLOG"/>
    <property type="match status" value="1"/>
</dbReference>
<dbReference type="FunCoup" id="A0A1E1JUM3">
    <property type="interactions" value="365"/>
</dbReference>
<sequence length="364" mass="40458">MCIVIATTAHPSYALIIIDNRDEFITRPTSRPHWWTSNHQEILSARDLQRAEQGTWLGITKTGNFAVLTNYRETDTNDAEHPIQGTRSRGGMVTAWLTAAGDESTHEFVQRLMAADGVKGVGGFSLLCGKLRKRRDMNKELEPLAIISNRCEKLGNVPWIAERRGEVYGLSNTSFDDPDVWPKVQLGRDMVLQAVEEVVDAGLGEEVLVSRLFAILDSDTLPENDGREFEEYIYELRKSIFIPSIGSETPLQGTPKADVIAAADVHTNGVTNGAPLAKIDVLELKGEERSDPVTTAAMTGIYGTQRQTIILVDWDGRVTFRERSLWDAKGNPTQRGKGDMKFDFDIEGWNGESKGNEVYPHALL</sequence>
<dbReference type="InParanoid" id="A0A1E1JUM3"/>
<proteinExistence type="predicted"/>
<dbReference type="EMBL" id="FJUW01000003">
    <property type="protein sequence ID" value="CZS89615.1"/>
    <property type="molecule type" value="Genomic_DNA"/>
</dbReference>
<protein>
    <submittedName>
        <fullName evidence="1">Related to mouse T10 protein</fullName>
    </submittedName>
</protein>
<comment type="caution">
    <text evidence="1">The sequence shown here is derived from an EMBL/GenBank/DDBJ whole genome shotgun (WGS) entry which is preliminary data.</text>
</comment>
<evidence type="ECO:0000313" key="1">
    <source>
        <dbReference type="EMBL" id="CZS89615.1"/>
    </source>
</evidence>